<keyword evidence="2" id="KW-1185">Reference proteome</keyword>
<dbReference type="InterPro" id="IPR019422">
    <property type="entry name" value="7TM_GPCR_serpentine_rcpt_Srh"/>
</dbReference>
<accession>A0A8R1UYX4</accession>
<dbReference type="Pfam" id="PF10318">
    <property type="entry name" value="7TM_GPCR_Srh"/>
    <property type="match status" value="1"/>
</dbReference>
<proteinExistence type="predicted"/>
<organism evidence="1 2">
    <name type="scientific">Pristionchus pacificus</name>
    <name type="common">Parasitic nematode worm</name>
    <dbReference type="NCBI Taxonomy" id="54126"/>
    <lineage>
        <taxon>Eukaryota</taxon>
        <taxon>Metazoa</taxon>
        <taxon>Ecdysozoa</taxon>
        <taxon>Nematoda</taxon>
        <taxon>Chromadorea</taxon>
        <taxon>Rhabditida</taxon>
        <taxon>Rhabditina</taxon>
        <taxon>Diplogasteromorpha</taxon>
        <taxon>Diplogasteroidea</taxon>
        <taxon>Neodiplogasteridae</taxon>
        <taxon>Pristionchus</taxon>
    </lineage>
</organism>
<dbReference type="EnsemblMetazoa" id="PPA42513.1">
    <property type="protein sequence ID" value="PPA42513.1"/>
    <property type="gene ID" value="WBGene00280882"/>
</dbReference>
<evidence type="ECO:0000313" key="1">
    <source>
        <dbReference type="EnsemblMetazoa" id="PPA42513.1"/>
    </source>
</evidence>
<name>A0A2A6BXG8_PRIPA</name>
<sequence length="190" mass="21442">MELPCNGVASIEAKLDCLAANSSLKYISALFVAYCITTGLMTTFLIVHTVTMIRRIPNQSKRAQDNIQRATVILFIQFGIFIVFLLVPVAIFNSQVLKVFEQMGAYPFLIAVVFFFSHGLFISIISIAMSKDHRLSIVIFLRPKENQITVLSPPSTDSPSRRRSSSKFWVEVRRHVDDSVWRRGASGEQQ</sequence>
<gene>
    <name evidence="1" type="primary">WBGene00280882</name>
</gene>
<dbReference type="SUPFAM" id="SSF81321">
    <property type="entry name" value="Family A G protein-coupled receptor-like"/>
    <property type="match status" value="1"/>
</dbReference>
<dbReference type="AlphaFoldDB" id="A0A2A6BXG8"/>
<protein>
    <submittedName>
        <fullName evidence="1">G protein-coupled receptor</fullName>
    </submittedName>
</protein>
<dbReference type="Proteomes" id="UP000005239">
    <property type="component" value="Unassembled WGS sequence"/>
</dbReference>
<evidence type="ECO:0000313" key="2">
    <source>
        <dbReference type="Proteomes" id="UP000005239"/>
    </source>
</evidence>
<reference evidence="2" key="1">
    <citation type="journal article" date="2008" name="Nat. Genet.">
        <title>The Pristionchus pacificus genome provides a unique perspective on nematode lifestyle and parasitism.</title>
        <authorList>
            <person name="Dieterich C."/>
            <person name="Clifton S.W."/>
            <person name="Schuster L.N."/>
            <person name="Chinwalla A."/>
            <person name="Delehaunty K."/>
            <person name="Dinkelacker I."/>
            <person name="Fulton L."/>
            <person name="Fulton R."/>
            <person name="Godfrey J."/>
            <person name="Minx P."/>
            <person name="Mitreva M."/>
            <person name="Roeseler W."/>
            <person name="Tian H."/>
            <person name="Witte H."/>
            <person name="Yang S.P."/>
            <person name="Wilson R.K."/>
            <person name="Sommer R.J."/>
        </authorList>
    </citation>
    <scope>NUCLEOTIDE SEQUENCE [LARGE SCALE GENOMIC DNA]</scope>
    <source>
        <strain evidence="2">PS312</strain>
    </source>
</reference>
<accession>A0A2A6BXG8</accession>
<reference evidence="1" key="2">
    <citation type="submission" date="2022-06" db="UniProtKB">
        <authorList>
            <consortium name="EnsemblMetazoa"/>
        </authorList>
    </citation>
    <scope>IDENTIFICATION</scope>
    <source>
        <strain evidence="1">PS312</strain>
    </source>
</reference>